<evidence type="ECO:0000313" key="1">
    <source>
        <dbReference type="EMBL" id="EFH41749.1"/>
    </source>
</evidence>
<feature type="non-terminal residue" evidence="1">
    <location>
        <position position="284"/>
    </location>
</feature>
<protein>
    <submittedName>
        <fullName evidence="1">Predicted protein</fullName>
    </submittedName>
</protein>
<sequence>DHGIQRYGTNDVVEPLNDQLRRSLLQDLNRHAAVVLEGRCIDVESEGTRIVAEALTRAKQVSKADGEITKDANQERLERMSLATEMEDLQAPQNFPLAPLSIKDPRDYFESQQGNILSEPRGAKASKRNVHEAYGLLKESILENRMTGLSDPLIKPEVSFEVFSSLTRTISTAKNIVGKNPRESFLDRLPKSTKDEVIQHWTSIQELLRHFWSSYPITTTYLSTKVGKLKDAMSNTYSLLDSSAEVVMEAAVTVVVASITTALKLIGRRNVIIVTPLNSLISYL</sequence>
<dbReference type="EMBL" id="GL348720">
    <property type="protein sequence ID" value="EFH41749.1"/>
    <property type="molecule type" value="Genomic_DNA"/>
</dbReference>
<dbReference type="GO" id="GO:0006351">
    <property type="term" value="P:DNA-templated transcription"/>
    <property type="evidence" value="ECO:0007669"/>
    <property type="project" value="InterPro"/>
</dbReference>
<dbReference type="PANTHER" id="PTHR12856">
    <property type="entry name" value="TRANSCRIPTION INITIATION FACTOR IIH-RELATED"/>
    <property type="match status" value="1"/>
</dbReference>
<dbReference type="GO" id="GO:0006289">
    <property type="term" value="P:nucleotide-excision repair"/>
    <property type="evidence" value="ECO:0007669"/>
    <property type="project" value="InterPro"/>
</dbReference>
<organism evidence="2">
    <name type="scientific">Arabidopsis lyrata subsp. lyrata</name>
    <name type="common">Lyre-leaved rock-cress</name>
    <dbReference type="NCBI Taxonomy" id="81972"/>
    <lineage>
        <taxon>Eukaryota</taxon>
        <taxon>Viridiplantae</taxon>
        <taxon>Streptophyta</taxon>
        <taxon>Embryophyta</taxon>
        <taxon>Tracheophyta</taxon>
        <taxon>Spermatophyta</taxon>
        <taxon>Magnoliopsida</taxon>
        <taxon>eudicotyledons</taxon>
        <taxon>Gunneridae</taxon>
        <taxon>Pentapetalae</taxon>
        <taxon>rosids</taxon>
        <taxon>malvids</taxon>
        <taxon>Brassicales</taxon>
        <taxon>Brassicaceae</taxon>
        <taxon>Camelineae</taxon>
        <taxon>Arabidopsis</taxon>
    </lineage>
</organism>
<gene>
    <name evidence="1" type="ORF">ARALYDRAFT_683977</name>
</gene>
<dbReference type="eggNOG" id="KOG2074">
    <property type="taxonomic scope" value="Eukaryota"/>
</dbReference>
<dbReference type="GO" id="GO:0000439">
    <property type="term" value="C:transcription factor TFIIH core complex"/>
    <property type="evidence" value="ECO:0007669"/>
    <property type="project" value="InterPro"/>
</dbReference>
<reference evidence="2" key="1">
    <citation type="journal article" date="2011" name="Nat. Genet.">
        <title>The Arabidopsis lyrata genome sequence and the basis of rapid genome size change.</title>
        <authorList>
            <person name="Hu T.T."/>
            <person name="Pattyn P."/>
            <person name="Bakker E.G."/>
            <person name="Cao J."/>
            <person name="Cheng J.-F."/>
            <person name="Clark R.M."/>
            <person name="Fahlgren N."/>
            <person name="Fawcett J.A."/>
            <person name="Grimwood J."/>
            <person name="Gundlach H."/>
            <person name="Haberer G."/>
            <person name="Hollister J.D."/>
            <person name="Ossowski S."/>
            <person name="Ottilar R.P."/>
            <person name="Salamov A.A."/>
            <person name="Schneeberger K."/>
            <person name="Spannagl M."/>
            <person name="Wang X."/>
            <person name="Yang L."/>
            <person name="Nasrallah M.E."/>
            <person name="Bergelson J."/>
            <person name="Carrington J.C."/>
            <person name="Gaut B.S."/>
            <person name="Schmutz J."/>
            <person name="Mayer K.F.X."/>
            <person name="Van de Peer Y."/>
            <person name="Grigoriev I.V."/>
            <person name="Nordborg M."/>
            <person name="Weigel D."/>
            <person name="Guo Y.-L."/>
        </authorList>
    </citation>
    <scope>NUCLEOTIDE SEQUENCE [LARGE SCALE GENOMIC DNA]</scope>
    <source>
        <strain evidence="2">cv. MN47</strain>
    </source>
</reference>
<dbReference type="HOGENOM" id="CLU_017639_0_0_1"/>
<dbReference type="STRING" id="81972.D7MRG5"/>
<dbReference type="Gramene" id="Al_scaffold_0008_797">
    <property type="protein sequence ID" value="Al_scaffold_0008_797"/>
    <property type="gene ID" value="Al_scaffold_0008_797"/>
</dbReference>
<name>D7MRG5_ARALL</name>
<dbReference type="AlphaFoldDB" id="D7MRG5"/>
<dbReference type="Proteomes" id="UP000008694">
    <property type="component" value="Unassembled WGS sequence"/>
</dbReference>
<dbReference type="InterPro" id="IPR027079">
    <property type="entry name" value="Tfb1/GTF2H1"/>
</dbReference>
<feature type="non-terminal residue" evidence="1">
    <location>
        <position position="1"/>
    </location>
</feature>
<keyword evidence="2" id="KW-1185">Reference proteome</keyword>
<proteinExistence type="predicted"/>
<accession>D7MRG5</accession>
<evidence type="ECO:0000313" key="2">
    <source>
        <dbReference type="Proteomes" id="UP000008694"/>
    </source>
</evidence>